<accession>A0A2N9X591</accession>
<keyword evidence="1" id="KW-0732">Signal</keyword>
<feature type="chain" id="PRO_5014906099" description="Secreted protein" evidence="1">
    <location>
        <begin position="25"/>
        <end position="91"/>
    </location>
</feature>
<dbReference type="RefSeq" id="WP_100139850.1">
    <property type="nucleotide sequence ID" value="NZ_CP160327.2"/>
</dbReference>
<keyword evidence="3" id="KW-1185">Reference proteome</keyword>
<name>A0A2N9X591_9NEIS</name>
<dbReference type="OrthoDB" id="8613478at2"/>
<dbReference type="AlphaFoldDB" id="A0A2N9X591"/>
<gene>
    <name evidence="2" type="ORF">BHC54_07285</name>
</gene>
<comment type="caution">
    <text evidence="2">The sequence shown here is derived from an EMBL/GenBank/DDBJ whole genome shotgun (WGS) entry which is preliminary data.</text>
</comment>
<protein>
    <recommendedName>
        <fullName evidence="4">Secreted protein</fullName>
    </recommendedName>
</protein>
<reference evidence="2" key="1">
    <citation type="journal article" date="2017" name="MBio">
        <title>Type VI secretion-mediated competition in the bee gut microbiome.</title>
        <authorList>
            <person name="Steele M.I."/>
            <person name="Kwong W.K."/>
            <person name="Powell J.E."/>
            <person name="Whiteley M."/>
            <person name="Moran N.A."/>
        </authorList>
    </citation>
    <scope>NUCLEOTIDE SEQUENCE [LARGE SCALE GENOMIC DNA]</scope>
    <source>
        <strain evidence="2">WkB273</strain>
    </source>
</reference>
<feature type="signal peptide" evidence="1">
    <location>
        <begin position="1"/>
        <end position="24"/>
    </location>
</feature>
<dbReference type="EMBL" id="MEIL01000029">
    <property type="protein sequence ID" value="PIT38344.1"/>
    <property type="molecule type" value="Genomic_DNA"/>
</dbReference>
<proteinExistence type="predicted"/>
<sequence length="91" mass="9882">MNVLKTVGLVAVLLLLGNFRPTPAGAMAAPASFTQVLNCQYLAQLTYTEMNTVQTEAAKSCDQREAARDWLSTYGKMNHTELAKAMVDEAS</sequence>
<evidence type="ECO:0000313" key="2">
    <source>
        <dbReference type="EMBL" id="PIT38344.1"/>
    </source>
</evidence>
<organism evidence="2 3">
    <name type="scientific">Snodgrassella alvi</name>
    <dbReference type="NCBI Taxonomy" id="1196083"/>
    <lineage>
        <taxon>Bacteria</taxon>
        <taxon>Pseudomonadati</taxon>
        <taxon>Pseudomonadota</taxon>
        <taxon>Betaproteobacteria</taxon>
        <taxon>Neisseriales</taxon>
        <taxon>Neisseriaceae</taxon>
        <taxon>Snodgrassella</taxon>
    </lineage>
</organism>
<evidence type="ECO:0000256" key="1">
    <source>
        <dbReference type="SAM" id="SignalP"/>
    </source>
</evidence>
<evidence type="ECO:0008006" key="4">
    <source>
        <dbReference type="Google" id="ProtNLM"/>
    </source>
</evidence>
<dbReference type="Proteomes" id="UP000230202">
    <property type="component" value="Unassembled WGS sequence"/>
</dbReference>
<evidence type="ECO:0000313" key="3">
    <source>
        <dbReference type="Proteomes" id="UP000230202"/>
    </source>
</evidence>